<feature type="transmembrane region" description="Helical" evidence="1">
    <location>
        <begin position="348"/>
        <end position="368"/>
    </location>
</feature>
<name>A0A455T0T2_9CHLR</name>
<reference evidence="2" key="1">
    <citation type="submission" date="2018-12" db="EMBL/GenBank/DDBJ databases">
        <title>Novel natural products biosynthetic potential of the class Ktedonobacteria.</title>
        <authorList>
            <person name="Zheng Y."/>
            <person name="Saitou A."/>
            <person name="Wang C.M."/>
            <person name="Toyoda A."/>
            <person name="Minakuchi Y."/>
            <person name="Sekiguchi Y."/>
            <person name="Ueda K."/>
            <person name="Takano H."/>
            <person name="Sakai Y."/>
            <person name="Yokota A."/>
            <person name="Yabe S."/>
        </authorList>
    </citation>
    <scope>NUCLEOTIDE SEQUENCE</scope>
    <source>
        <strain evidence="2">A3-2</strain>
    </source>
</reference>
<keyword evidence="1" id="KW-1133">Transmembrane helix</keyword>
<keyword evidence="1" id="KW-0812">Transmembrane</keyword>
<feature type="transmembrane region" description="Helical" evidence="1">
    <location>
        <begin position="82"/>
        <end position="103"/>
    </location>
</feature>
<feature type="transmembrane region" description="Helical" evidence="1">
    <location>
        <begin position="195"/>
        <end position="212"/>
    </location>
</feature>
<proteinExistence type="predicted"/>
<feature type="transmembrane region" description="Helical" evidence="1">
    <location>
        <begin position="49"/>
        <end position="70"/>
    </location>
</feature>
<organism evidence="2">
    <name type="scientific">Thermogemmatispora argillosa</name>
    <dbReference type="NCBI Taxonomy" id="2045280"/>
    <lineage>
        <taxon>Bacteria</taxon>
        <taxon>Bacillati</taxon>
        <taxon>Chloroflexota</taxon>
        <taxon>Ktedonobacteria</taxon>
        <taxon>Thermogemmatisporales</taxon>
        <taxon>Thermogemmatisporaceae</taxon>
        <taxon>Thermogemmatispora</taxon>
    </lineage>
</organism>
<sequence>MALGITGLICSALSLLAGLVVLFLAAIATLVSSRLTSTSTFYPVTVQLFVYTFAGLIGGSFCLYHSIRAITGQPSRTLKLPAFWIFLACYLVTLAVGLILQATHQAVSFLPATTVLIFLAAIFPALTLLTLGMRLLRRARWSTSWRRFTLALTSGATMGILVAMLLELSASLLMEASSGAVLSCLSDPSSPACQTRTRFVVLILAIVAAPLIEESVKPLGVALLSGRIASGIEAFILGMSAGLGFDLVETISYISMGYSDWAHVALVRTGAGLLHGLGAGMVALGWYYLFHTKERRFRYGIACWIYAVLQHALWNACGSLEAWPAPVGPTVARWQLNLGFISFGFDELLIMFLTIIFLVLFILIVRWLRDHHQEETMSEPAGVTVSSSGRAAAVGV</sequence>
<dbReference type="InterPro" id="IPR026898">
    <property type="entry name" value="PrsW"/>
</dbReference>
<protein>
    <recommendedName>
        <fullName evidence="3">Protease PrsW</fullName>
    </recommendedName>
</protein>
<feature type="transmembrane region" description="Helical" evidence="1">
    <location>
        <begin position="224"/>
        <end position="245"/>
    </location>
</feature>
<feature type="transmembrane region" description="Helical" evidence="1">
    <location>
        <begin position="265"/>
        <end position="290"/>
    </location>
</feature>
<dbReference type="AlphaFoldDB" id="A0A455T0T2"/>
<dbReference type="Pfam" id="PF13367">
    <property type="entry name" value="PrsW-protease"/>
    <property type="match status" value="1"/>
</dbReference>
<feature type="transmembrane region" description="Helical" evidence="1">
    <location>
        <begin position="148"/>
        <end position="166"/>
    </location>
</feature>
<feature type="transmembrane region" description="Helical" evidence="1">
    <location>
        <begin position="115"/>
        <end position="136"/>
    </location>
</feature>
<keyword evidence="1" id="KW-0472">Membrane</keyword>
<accession>A0A455T0T2</accession>
<dbReference type="EMBL" id="AP019377">
    <property type="protein sequence ID" value="BBH94157.1"/>
    <property type="molecule type" value="Genomic_DNA"/>
</dbReference>
<dbReference type="GO" id="GO:0008233">
    <property type="term" value="F:peptidase activity"/>
    <property type="evidence" value="ECO:0007669"/>
    <property type="project" value="InterPro"/>
</dbReference>
<evidence type="ECO:0000313" key="2">
    <source>
        <dbReference type="EMBL" id="BBH94157.1"/>
    </source>
</evidence>
<feature type="transmembrane region" description="Helical" evidence="1">
    <location>
        <begin position="297"/>
        <end position="314"/>
    </location>
</feature>
<evidence type="ECO:0008006" key="3">
    <source>
        <dbReference type="Google" id="ProtNLM"/>
    </source>
</evidence>
<evidence type="ECO:0000256" key="1">
    <source>
        <dbReference type="SAM" id="Phobius"/>
    </source>
</evidence>
<gene>
    <name evidence="2" type="ORF">KTA_23560</name>
</gene>